<dbReference type="Proteomes" id="UP001497535">
    <property type="component" value="Unassembled WGS sequence"/>
</dbReference>
<reference evidence="1" key="1">
    <citation type="submission" date="2023-11" db="EMBL/GenBank/DDBJ databases">
        <authorList>
            <person name="Poullet M."/>
        </authorList>
    </citation>
    <scope>NUCLEOTIDE SEQUENCE</scope>
    <source>
        <strain evidence="1">E1834</strain>
    </source>
</reference>
<keyword evidence="2" id="KW-1185">Reference proteome</keyword>
<gene>
    <name evidence="1" type="ORF">MENTE1834_LOCUS42815</name>
</gene>
<dbReference type="EMBL" id="CAVMJV010000114">
    <property type="protein sequence ID" value="CAK5103696.1"/>
    <property type="molecule type" value="Genomic_DNA"/>
</dbReference>
<comment type="caution">
    <text evidence="1">The sequence shown here is derived from an EMBL/GenBank/DDBJ whole genome shotgun (WGS) entry which is preliminary data.</text>
</comment>
<name>A0ACB1AUJ9_MELEN</name>
<evidence type="ECO:0000313" key="1">
    <source>
        <dbReference type="EMBL" id="CAK5103696.1"/>
    </source>
</evidence>
<accession>A0ACB1AUJ9</accession>
<protein>
    <submittedName>
        <fullName evidence="1">Uncharacterized protein</fullName>
    </submittedName>
</protein>
<organism evidence="1 2">
    <name type="scientific">Meloidogyne enterolobii</name>
    <name type="common">Root-knot nematode worm</name>
    <name type="synonym">Meloidogyne mayaguensis</name>
    <dbReference type="NCBI Taxonomy" id="390850"/>
    <lineage>
        <taxon>Eukaryota</taxon>
        <taxon>Metazoa</taxon>
        <taxon>Ecdysozoa</taxon>
        <taxon>Nematoda</taxon>
        <taxon>Chromadorea</taxon>
        <taxon>Rhabditida</taxon>
        <taxon>Tylenchina</taxon>
        <taxon>Tylenchomorpha</taxon>
        <taxon>Tylenchoidea</taxon>
        <taxon>Meloidogynidae</taxon>
        <taxon>Meloidogyninae</taxon>
        <taxon>Meloidogyne</taxon>
    </lineage>
</organism>
<proteinExistence type="predicted"/>
<evidence type="ECO:0000313" key="2">
    <source>
        <dbReference type="Proteomes" id="UP001497535"/>
    </source>
</evidence>
<sequence length="117" mass="13789">MFPFRRLDSNLSMYRREKVQKKIYRTPFELIKDAKGYMRVGNSIQAREKAYACYSSTIKHLYKHFNLAIDTHNATKFLARLACTCQRGFDSGWVIASADEYVFLNLVMSEKFSWLKI</sequence>